<keyword evidence="2" id="KW-1185">Reference proteome</keyword>
<sequence>MVGCTDSLLHTMPSGVVDQIRTTAKNEMGTSLGRTVAEGIAIQLRVSEQKQSKILTYISQYYYGKVGRD</sequence>
<comment type="caution">
    <text evidence="1">The sequence shown here is derived from an EMBL/GenBank/DDBJ whole genome shotgun (WGS) entry which is preliminary data.</text>
</comment>
<proteinExistence type="predicted"/>
<evidence type="ECO:0000313" key="1">
    <source>
        <dbReference type="EMBL" id="GIU45399.1"/>
    </source>
</evidence>
<reference evidence="1 2" key="1">
    <citation type="submission" date="2021-05" db="EMBL/GenBank/DDBJ databases">
        <title>Molecular characterization for Shewanella algae harboring chromosomal blaOXA-55-like strains isolated from clinical and environment sample.</title>
        <authorList>
            <person name="Ohama Y."/>
            <person name="Aoki K."/>
            <person name="Harada S."/>
            <person name="Moriya K."/>
            <person name="Ishii Y."/>
            <person name="Tateda K."/>
        </authorList>
    </citation>
    <scope>NUCLEOTIDE SEQUENCE [LARGE SCALE GENOMIC DNA]</scope>
    <source>
        <strain evidence="1 2">MBTL60-118</strain>
    </source>
</reference>
<evidence type="ECO:0000313" key="2">
    <source>
        <dbReference type="Proteomes" id="UP000773469"/>
    </source>
</evidence>
<gene>
    <name evidence="1" type="ORF">TUM3794_35600</name>
</gene>
<dbReference type="EMBL" id="BPEU01000032">
    <property type="protein sequence ID" value="GIU45399.1"/>
    <property type="molecule type" value="Genomic_DNA"/>
</dbReference>
<protein>
    <submittedName>
        <fullName evidence="1">Uncharacterized protein</fullName>
    </submittedName>
</protein>
<name>A0ABQ4PD83_SHECO</name>
<dbReference type="Proteomes" id="UP000773469">
    <property type="component" value="Unassembled WGS sequence"/>
</dbReference>
<organism evidence="1 2">
    <name type="scientific">Shewanella colwelliana</name>
    <name type="common">Alteromonas colwelliana</name>
    <dbReference type="NCBI Taxonomy" id="23"/>
    <lineage>
        <taxon>Bacteria</taxon>
        <taxon>Pseudomonadati</taxon>
        <taxon>Pseudomonadota</taxon>
        <taxon>Gammaproteobacteria</taxon>
        <taxon>Alteromonadales</taxon>
        <taxon>Shewanellaceae</taxon>
        <taxon>Shewanella</taxon>
    </lineage>
</organism>
<accession>A0ABQ4PD83</accession>